<feature type="region of interest" description="Disordered" evidence="1">
    <location>
        <begin position="1"/>
        <end position="21"/>
    </location>
</feature>
<proteinExistence type="predicted"/>
<protein>
    <submittedName>
        <fullName evidence="2">Uncharacterized protein</fullName>
    </submittedName>
</protein>
<feature type="region of interest" description="Disordered" evidence="1">
    <location>
        <begin position="143"/>
        <end position="329"/>
    </location>
</feature>
<feature type="compositionally biased region" description="Low complexity" evidence="1">
    <location>
        <begin position="264"/>
        <end position="279"/>
    </location>
</feature>
<dbReference type="EMBL" id="OB661815">
    <property type="protein sequence ID" value="CAD7229012.1"/>
    <property type="molecule type" value="Genomic_DNA"/>
</dbReference>
<reference evidence="2" key="1">
    <citation type="submission" date="2020-11" db="EMBL/GenBank/DDBJ databases">
        <authorList>
            <person name="Tran Van P."/>
        </authorList>
    </citation>
    <scope>NUCLEOTIDE SEQUENCE</scope>
</reference>
<feature type="compositionally biased region" description="Polar residues" evidence="1">
    <location>
        <begin position="314"/>
        <end position="328"/>
    </location>
</feature>
<feature type="compositionally biased region" description="Acidic residues" evidence="1">
    <location>
        <begin position="96"/>
        <end position="105"/>
    </location>
</feature>
<feature type="compositionally biased region" description="Basic and acidic residues" evidence="1">
    <location>
        <begin position="158"/>
        <end position="167"/>
    </location>
</feature>
<sequence>PLRENKGVQPEKSSTPEDWISKPGVVPVLAKSAQGLGDHAVPRCPKGKESAELLVSVKHGPACAWPWELCVAVRACLIRKVAKRVDYAKFREDNGDCESDDDFVDGDGKKESLQRGVASSRTSQKTEELVEKVKALSQEKTVPIKLKRKLAGDDEEWIKEGEEKDVSNGENDESESEDSSVEGVDEEDEEWSDSDKKPTRKRKPGDTTRKGATSKTVQKRKSPSATVTGKNAKKSAAGPVPLKKAKTDPAPLRPDAQKRREVSSKSPASSVSTLSLSSPVPQPKTPAVSSIPRCLSTPRMIKRTWTPPGLVSKSGGNQPVASRTTPSIASSGRSLLRIGLSRRAIIGKPLHTSVKVPL</sequence>
<accession>A0A7R8ZP71</accession>
<feature type="region of interest" description="Disordered" evidence="1">
    <location>
        <begin position="96"/>
        <end position="128"/>
    </location>
</feature>
<feature type="non-terminal residue" evidence="2">
    <location>
        <position position="1"/>
    </location>
</feature>
<evidence type="ECO:0000256" key="1">
    <source>
        <dbReference type="SAM" id="MobiDB-lite"/>
    </source>
</evidence>
<name>A0A7R8ZP71_9CRUS</name>
<evidence type="ECO:0000313" key="2">
    <source>
        <dbReference type="EMBL" id="CAD7229012.1"/>
    </source>
</evidence>
<dbReference type="AlphaFoldDB" id="A0A7R8ZP71"/>
<organism evidence="2">
    <name type="scientific">Cyprideis torosa</name>
    <dbReference type="NCBI Taxonomy" id="163714"/>
    <lineage>
        <taxon>Eukaryota</taxon>
        <taxon>Metazoa</taxon>
        <taxon>Ecdysozoa</taxon>
        <taxon>Arthropoda</taxon>
        <taxon>Crustacea</taxon>
        <taxon>Oligostraca</taxon>
        <taxon>Ostracoda</taxon>
        <taxon>Podocopa</taxon>
        <taxon>Podocopida</taxon>
        <taxon>Cytherocopina</taxon>
        <taxon>Cytheroidea</taxon>
        <taxon>Cytherideidae</taxon>
        <taxon>Cyprideis</taxon>
    </lineage>
</organism>
<feature type="compositionally biased region" description="Acidic residues" evidence="1">
    <location>
        <begin position="170"/>
        <end position="192"/>
    </location>
</feature>
<gene>
    <name evidence="2" type="ORF">CTOB1V02_LOCUS6885</name>
</gene>